<dbReference type="Proteomes" id="UP000504634">
    <property type="component" value="Unplaced"/>
</dbReference>
<dbReference type="Pfam" id="PF00640">
    <property type="entry name" value="PID"/>
    <property type="match status" value="1"/>
</dbReference>
<dbReference type="Pfam" id="PF12796">
    <property type="entry name" value="Ank_2"/>
    <property type="match status" value="3"/>
</dbReference>
<feature type="repeat" description="ANK" evidence="3">
    <location>
        <begin position="48"/>
        <end position="80"/>
    </location>
</feature>
<dbReference type="SUPFAM" id="SSF50729">
    <property type="entry name" value="PH domain-like"/>
    <property type="match status" value="1"/>
</dbReference>
<feature type="region of interest" description="Disordered" evidence="4">
    <location>
        <begin position="1130"/>
        <end position="1157"/>
    </location>
</feature>
<gene>
    <name evidence="8" type="primary">LOC115621228</name>
</gene>
<feature type="repeat" description="ANK" evidence="3">
    <location>
        <begin position="117"/>
        <end position="149"/>
    </location>
</feature>
<organism evidence="7 8">
    <name type="scientific">Drosophila lebanonensis</name>
    <name type="common">Fruit fly</name>
    <name type="synonym">Scaptodrosophila lebanonensis</name>
    <dbReference type="NCBI Taxonomy" id="7225"/>
    <lineage>
        <taxon>Eukaryota</taxon>
        <taxon>Metazoa</taxon>
        <taxon>Ecdysozoa</taxon>
        <taxon>Arthropoda</taxon>
        <taxon>Hexapoda</taxon>
        <taxon>Insecta</taxon>
        <taxon>Pterygota</taxon>
        <taxon>Neoptera</taxon>
        <taxon>Endopterygota</taxon>
        <taxon>Diptera</taxon>
        <taxon>Brachycera</taxon>
        <taxon>Muscomorpha</taxon>
        <taxon>Ephydroidea</taxon>
        <taxon>Drosophilidae</taxon>
        <taxon>Scaptodrosophila</taxon>
    </lineage>
</organism>
<feature type="compositionally biased region" description="Low complexity" evidence="4">
    <location>
        <begin position="894"/>
        <end position="925"/>
    </location>
</feature>
<feature type="region of interest" description="Disordered" evidence="4">
    <location>
        <begin position="812"/>
        <end position="831"/>
    </location>
</feature>
<reference evidence="8" key="1">
    <citation type="submission" date="2025-08" db="UniProtKB">
        <authorList>
            <consortium name="RefSeq"/>
        </authorList>
    </citation>
    <scope>IDENTIFICATION</scope>
    <source>
        <strain evidence="8">11010-0011.00</strain>
        <tissue evidence="8">Whole body</tissue>
    </source>
</reference>
<dbReference type="SMART" id="SM00462">
    <property type="entry name" value="PTB"/>
    <property type="match status" value="1"/>
</dbReference>
<feature type="region of interest" description="Disordered" evidence="4">
    <location>
        <begin position="565"/>
        <end position="607"/>
    </location>
</feature>
<dbReference type="SMART" id="SM00454">
    <property type="entry name" value="SAM"/>
    <property type="match status" value="1"/>
</dbReference>
<keyword evidence="7" id="KW-1185">Reference proteome</keyword>
<dbReference type="PANTHER" id="PTHR24174:SF1">
    <property type="entry name" value="IP14385P"/>
    <property type="match status" value="1"/>
</dbReference>
<feature type="compositionally biased region" description="Low complexity" evidence="4">
    <location>
        <begin position="495"/>
        <end position="512"/>
    </location>
</feature>
<evidence type="ECO:0000256" key="3">
    <source>
        <dbReference type="PROSITE-ProRule" id="PRU00023"/>
    </source>
</evidence>
<accession>A0A6J2T6X7</accession>
<feature type="repeat" description="ANK" evidence="3">
    <location>
        <begin position="81"/>
        <end position="102"/>
    </location>
</feature>
<evidence type="ECO:0000259" key="5">
    <source>
        <dbReference type="PROSITE" id="PS01179"/>
    </source>
</evidence>
<keyword evidence="2 3" id="KW-0040">ANK repeat</keyword>
<feature type="compositionally biased region" description="Polar residues" evidence="4">
    <location>
        <begin position="652"/>
        <end position="667"/>
    </location>
</feature>
<feature type="region of interest" description="Disordered" evidence="4">
    <location>
        <begin position="888"/>
        <end position="926"/>
    </location>
</feature>
<feature type="compositionally biased region" description="Polar residues" evidence="4">
    <location>
        <begin position="513"/>
        <end position="522"/>
    </location>
</feature>
<feature type="compositionally biased region" description="Low complexity" evidence="4">
    <location>
        <begin position="328"/>
        <end position="360"/>
    </location>
</feature>
<dbReference type="OrthoDB" id="10039052at2759"/>
<dbReference type="InterPro" id="IPR001660">
    <property type="entry name" value="SAM"/>
</dbReference>
<feature type="domain" description="SAM" evidence="6">
    <location>
        <begin position="1058"/>
        <end position="1123"/>
    </location>
</feature>
<dbReference type="PRINTS" id="PR01415">
    <property type="entry name" value="ANKYRIN"/>
</dbReference>
<dbReference type="PROSITE" id="PS50088">
    <property type="entry name" value="ANK_REPEAT"/>
    <property type="match status" value="6"/>
</dbReference>
<dbReference type="PROSITE" id="PS50105">
    <property type="entry name" value="SAM_DOMAIN"/>
    <property type="match status" value="1"/>
</dbReference>
<evidence type="ECO:0000313" key="7">
    <source>
        <dbReference type="Proteomes" id="UP000504634"/>
    </source>
</evidence>
<evidence type="ECO:0000313" key="8">
    <source>
        <dbReference type="RefSeq" id="XP_030370677.1"/>
    </source>
</evidence>
<dbReference type="InterPro" id="IPR036770">
    <property type="entry name" value="Ankyrin_rpt-contain_sf"/>
</dbReference>
<feature type="compositionally biased region" description="Pro residues" evidence="4">
    <location>
        <begin position="816"/>
        <end position="831"/>
    </location>
</feature>
<feature type="domain" description="PID" evidence="5">
    <location>
        <begin position="1230"/>
        <end position="1384"/>
    </location>
</feature>
<feature type="region of interest" description="Disordered" evidence="4">
    <location>
        <begin position="1250"/>
        <end position="1284"/>
    </location>
</feature>
<feature type="region of interest" description="Disordered" evidence="4">
    <location>
        <begin position="622"/>
        <end position="686"/>
    </location>
</feature>
<dbReference type="InterPro" id="IPR011993">
    <property type="entry name" value="PH-like_dom_sf"/>
</dbReference>
<feature type="repeat" description="ANK" evidence="3">
    <location>
        <begin position="203"/>
        <end position="235"/>
    </location>
</feature>
<dbReference type="InterPro" id="IPR002110">
    <property type="entry name" value="Ankyrin_rpt"/>
</dbReference>
<evidence type="ECO:0000256" key="1">
    <source>
        <dbReference type="ARBA" id="ARBA00022737"/>
    </source>
</evidence>
<dbReference type="PROSITE" id="PS50297">
    <property type="entry name" value="ANK_REP_REGION"/>
    <property type="match status" value="6"/>
</dbReference>
<dbReference type="Gene3D" id="1.25.40.20">
    <property type="entry name" value="Ankyrin repeat-containing domain"/>
    <property type="match status" value="2"/>
</dbReference>
<dbReference type="InterPro" id="IPR013761">
    <property type="entry name" value="SAM/pointed_sf"/>
</dbReference>
<dbReference type="InterPro" id="IPR033635">
    <property type="entry name" value="ANKS1/Caskin"/>
</dbReference>
<dbReference type="SUPFAM" id="SSF47769">
    <property type="entry name" value="SAM/Pointed domain"/>
    <property type="match status" value="1"/>
</dbReference>
<dbReference type="GeneID" id="115621228"/>
<feature type="compositionally biased region" description="Polar residues" evidence="4">
    <location>
        <begin position="1134"/>
        <end position="1157"/>
    </location>
</feature>
<dbReference type="Pfam" id="PF00536">
    <property type="entry name" value="SAM_1"/>
    <property type="match status" value="1"/>
</dbReference>
<feature type="compositionally biased region" description="Pro residues" evidence="4">
    <location>
        <begin position="671"/>
        <end position="680"/>
    </location>
</feature>
<feature type="region of interest" description="Disordered" evidence="4">
    <location>
        <begin position="314"/>
        <end position="530"/>
    </location>
</feature>
<protein>
    <submittedName>
        <fullName evidence="8">Ankyrin repeat and sterile alpha motif domain-containing protein 1B</fullName>
    </submittedName>
</protein>
<dbReference type="CDD" id="cd01274">
    <property type="entry name" value="PTB_Anks"/>
    <property type="match status" value="1"/>
</dbReference>
<feature type="repeat" description="ANK" evidence="3">
    <location>
        <begin position="150"/>
        <end position="172"/>
    </location>
</feature>
<dbReference type="SMART" id="SM00248">
    <property type="entry name" value="ANK"/>
    <property type="match status" value="6"/>
</dbReference>
<dbReference type="InterPro" id="IPR006020">
    <property type="entry name" value="PTB/PI_dom"/>
</dbReference>
<evidence type="ECO:0000259" key="6">
    <source>
        <dbReference type="PROSITE" id="PS50105"/>
    </source>
</evidence>
<dbReference type="RefSeq" id="XP_030370677.1">
    <property type="nucleotide sequence ID" value="XM_030514817.1"/>
</dbReference>
<feature type="compositionally biased region" description="Low complexity" evidence="4">
    <location>
        <begin position="418"/>
        <end position="433"/>
    </location>
</feature>
<dbReference type="GO" id="GO:0005829">
    <property type="term" value="C:cytosol"/>
    <property type="evidence" value="ECO:0007669"/>
    <property type="project" value="TreeGrafter"/>
</dbReference>
<dbReference type="Gene3D" id="1.10.150.50">
    <property type="entry name" value="Transcription Factor, Ets-1"/>
    <property type="match status" value="1"/>
</dbReference>
<feature type="compositionally biased region" description="Polar residues" evidence="4">
    <location>
        <begin position="434"/>
        <end position="449"/>
    </location>
</feature>
<dbReference type="PANTHER" id="PTHR24174">
    <property type="entry name" value="ANKYRIN REPEAT AND STERILE ALPHA MOTIF DOMAIN-CONTAINING PROTEIN 1"/>
    <property type="match status" value="1"/>
</dbReference>
<feature type="compositionally biased region" description="Polar residues" evidence="4">
    <location>
        <begin position="470"/>
        <end position="494"/>
    </location>
</feature>
<feature type="compositionally biased region" description="Polar residues" evidence="4">
    <location>
        <begin position="361"/>
        <end position="370"/>
    </location>
</feature>
<keyword evidence="1" id="KW-0677">Repeat</keyword>
<sequence>MGKDQEFLEAARNGNISHIEKVLSQKAKRAGPLASLRRGTGVNVQDNGGYSALHHSCLNGHQDIVRLLLAHEASPNLPDSRGSSPLHLAAWAGETEIVKMLLCHPYRPANANLQTIENETPLHCAAQHGHTGALALLLAHDADPNMRNSRGETPLDLAAQYGRLQAVQMLIRAHPELIAHLSTAAVESGRVGSSPATPTRLIFPHTCLHLASRNGHKSVVEVLLAAGVSVNLLTPSGTALHEAALCGKENVVRTLLKAGIDLNATDSENRTALDILKEFPPHVTKHIIAVINNFRHQMDTDDGDEVIYRHHVLPPSGARNSKQHQQHQQHQQQQQQQQQQQHNNHYHFNSNNHLLNHSHSMQQSAYSKQRYSGGIGGGNFNGGKSLDSALQPDDRFYHDINSPVHSHSNASHNDMGISPSSSMSSFEPASVSPRSRSSTGGVIGGNSQPPLHMSTFASGGPPKKPPRRNLSVSPTHTGQQFSYTSPNHQGQHSGQNSRRPPQQQQQQRSPSNDSPYSHQSHGSVGGMSFDETQLRERQRGDRLYASARESTRSAAAGMCLSSSNDMLDRQCSSSELNSETTGSVANSSGESPAAHATNSMKRPIPAPRGISKLSKELINCENPTLKSYNPNRKLKRNRNSCSLNVGDKPAVESNSEPKQQIPSSPTHYKQPPTPDHPPPSSSQAERTIHERIRPLSQEYKRRSALLQLQAAQQLMIETGSSPSKLIPTLTTPGYDYPYEHSPPTNTVVALYPASGMQGSSGSLSSSISCSDHSLSTDYVEEFVSDVPFAGLLKGATQQPNGAKKWEQNQEVIVSQPQPPPTAPRARPPIPIKPILPERKFVKPPTTTSQQQPQQPTIEVKLETNGSHNEITPSPAAIEDALSQRSLHSNATEATSGTQQNNESSNEQNDNSNNNSANGRSDNASNLLSPFNAEEARKKISEIIENFGSGILNTNITPTHDIELDFEDLEVGPERRELAMRLRNAGLLHLERMLFENGYDNYKFVRNVFEEEDVALLHIPEKDAAKLLHFVQSLPPAEFQPQVPLKTQQENKEQRECKQGVATLQQWLQSIALPEYLEFFNKHLYNTIESVCGVWDVELQTVLEINKLGHRRRILQSLAYIRQMREPKSIKTPLGENNETNRMATNGNKPTGGPTQPVATVQHRNSITGYRKNRPAPQPPVLPTVPKTANPTATATAPLHIRAPSELLLGIPANLRTKWRHSANTLLNEQIKYEVYYLGSTVVKELRGTESTKKSIQKLKMSSAEASELPADEQDQEQQQHPLASAPGGRGALLSLAICHRGVEFIDMASKRSICEHEIQNINCACQDSEDLRHFAYITKEQDMHYCHVFNVQSTDLATEIILTLGQAFEVAYQLALRDGIANTPALLDNGMLQGEYCGGK</sequence>
<feature type="repeat" description="ANK" evidence="3">
    <location>
        <begin position="235"/>
        <end position="267"/>
    </location>
</feature>
<proteinExistence type="predicted"/>
<name>A0A6J2T6X7_DROLE</name>
<evidence type="ECO:0000256" key="2">
    <source>
        <dbReference type="ARBA" id="ARBA00023043"/>
    </source>
</evidence>
<dbReference type="SUPFAM" id="SSF48403">
    <property type="entry name" value="Ankyrin repeat"/>
    <property type="match status" value="1"/>
</dbReference>
<dbReference type="PROSITE" id="PS01179">
    <property type="entry name" value="PID"/>
    <property type="match status" value="1"/>
</dbReference>
<evidence type="ECO:0000256" key="4">
    <source>
        <dbReference type="SAM" id="MobiDB-lite"/>
    </source>
</evidence>
<feature type="compositionally biased region" description="Polar residues" evidence="4">
    <location>
        <begin position="403"/>
        <end position="412"/>
    </location>
</feature>
<feature type="compositionally biased region" description="Polar residues" evidence="4">
    <location>
        <begin position="565"/>
        <end position="600"/>
    </location>
</feature>
<dbReference type="Gene3D" id="2.30.29.30">
    <property type="entry name" value="Pleckstrin-homology domain (PH domain)/Phosphotyrosine-binding domain (PTB)"/>
    <property type="match status" value="1"/>
</dbReference>